<name>Q30U72_SULDN</name>
<organism evidence="1 2">
    <name type="scientific">Sulfurimonas denitrificans (strain ATCC 33889 / DSM 1251)</name>
    <name type="common">Thiomicrospira denitrificans (strain ATCC 33889 / DSM 1251)</name>
    <dbReference type="NCBI Taxonomy" id="326298"/>
    <lineage>
        <taxon>Bacteria</taxon>
        <taxon>Pseudomonadati</taxon>
        <taxon>Campylobacterota</taxon>
        <taxon>Epsilonproteobacteria</taxon>
        <taxon>Campylobacterales</taxon>
        <taxon>Sulfurimonadaceae</taxon>
        <taxon>Sulfurimonas</taxon>
    </lineage>
</organism>
<protein>
    <submittedName>
        <fullName evidence="1">Uncharacterized protein</fullName>
    </submittedName>
</protein>
<dbReference type="HOGENOM" id="CLU_2319061_0_0_7"/>
<accession>Q30U72</accession>
<reference evidence="1 2" key="1">
    <citation type="journal article" date="2008" name="Appl. Environ. Microbiol.">
        <title>Genome of the epsilonproteobacterial chemolithoautotroph Sulfurimonas denitrificans.</title>
        <authorList>
            <person name="Sievert S.M."/>
            <person name="Scott K.M."/>
            <person name="Klotz M.G."/>
            <person name="Chain P.S.G."/>
            <person name="Hauser L.J."/>
            <person name="Hemp J."/>
            <person name="Huegler M."/>
            <person name="Land M."/>
            <person name="Lapidus A."/>
            <person name="Larimer F.W."/>
            <person name="Lucas S."/>
            <person name="Malfatti S.A."/>
            <person name="Meyer F."/>
            <person name="Paulsen I.T."/>
            <person name="Ren Q."/>
            <person name="Simon J."/>
            <person name="Bailey K."/>
            <person name="Diaz E."/>
            <person name="Fitzpatrick K.A."/>
            <person name="Glover B."/>
            <person name="Gwatney N."/>
            <person name="Korajkic A."/>
            <person name="Long A."/>
            <person name="Mobberley J.M."/>
            <person name="Pantry S.N."/>
            <person name="Pazder G."/>
            <person name="Peterson S."/>
            <person name="Quintanilla J.D."/>
            <person name="Sprinkle R."/>
            <person name="Stephens J."/>
            <person name="Thomas P."/>
            <person name="Vaughn R."/>
            <person name="Weber M.J."/>
            <person name="Wooten L.L."/>
        </authorList>
    </citation>
    <scope>NUCLEOTIDE SEQUENCE [LARGE SCALE GENOMIC DNA]</scope>
    <source>
        <strain evidence="2">ATCC 33889 / DSM 1251</strain>
    </source>
</reference>
<dbReference type="Proteomes" id="UP000002714">
    <property type="component" value="Chromosome"/>
</dbReference>
<dbReference type="AlphaFoldDB" id="Q30U72"/>
<gene>
    <name evidence="1" type="ordered locus">Suden_0178</name>
</gene>
<dbReference type="KEGG" id="tdn:Suden_0178"/>
<keyword evidence="2" id="KW-1185">Reference proteome</keyword>
<sequence length="99" mass="11867">MQKVSEREYYRYESPELKLWKKLTADKQFERVSGLSQIFKEKLKVIDVHNQSIKVELYVQKDDVYDVLVTYEAYLREKLNNIPIIVLLEGKTDANKKRQ</sequence>
<proteinExistence type="predicted"/>
<dbReference type="EMBL" id="CP000153">
    <property type="protein sequence ID" value="ABB43459.1"/>
    <property type="molecule type" value="Genomic_DNA"/>
</dbReference>
<evidence type="ECO:0000313" key="1">
    <source>
        <dbReference type="EMBL" id="ABB43459.1"/>
    </source>
</evidence>
<evidence type="ECO:0000313" key="2">
    <source>
        <dbReference type="Proteomes" id="UP000002714"/>
    </source>
</evidence>
<dbReference type="STRING" id="326298.Suden_0178"/>